<dbReference type="Pfam" id="PF01903">
    <property type="entry name" value="CbiX"/>
    <property type="match status" value="1"/>
</dbReference>
<dbReference type="EMBL" id="BAAAOR010000014">
    <property type="protein sequence ID" value="GAA1514911.1"/>
    <property type="molecule type" value="Genomic_DNA"/>
</dbReference>
<accession>A0ABN2ABV8</accession>
<protein>
    <submittedName>
        <fullName evidence="3">Sirohydrochlorin chelatase</fullName>
    </submittedName>
</protein>
<dbReference type="Gene3D" id="3.40.50.1400">
    <property type="match status" value="2"/>
</dbReference>
<keyword evidence="4" id="KW-1185">Reference proteome</keyword>
<proteinExistence type="predicted"/>
<dbReference type="SUPFAM" id="SSF53800">
    <property type="entry name" value="Chelatase"/>
    <property type="match status" value="1"/>
</dbReference>
<dbReference type="PANTHER" id="PTHR33542:SF5">
    <property type="entry name" value="FERROCHELATASE CHE1"/>
    <property type="match status" value="1"/>
</dbReference>
<evidence type="ECO:0000256" key="1">
    <source>
        <dbReference type="ARBA" id="ARBA00022723"/>
    </source>
</evidence>
<comment type="caution">
    <text evidence="3">The sequence shown here is derived from an EMBL/GenBank/DDBJ whole genome shotgun (WGS) entry which is preliminary data.</text>
</comment>
<dbReference type="PANTHER" id="PTHR33542">
    <property type="entry name" value="SIROHYDROCHLORIN FERROCHELATASE, CHLOROPLASTIC"/>
    <property type="match status" value="1"/>
</dbReference>
<evidence type="ECO:0000256" key="2">
    <source>
        <dbReference type="ARBA" id="ARBA00023239"/>
    </source>
</evidence>
<evidence type="ECO:0000313" key="3">
    <source>
        <dbReference type="EMBL" id="GAA1514911.1"/>
    </source>
</evidence>
<name>A0ABN2ABV8_9ACTN</name>
<dbReference type="Proteomes" id="UP001500842">
    <property type="component" value="Unassembled WGS sequence"/>
</dbReference>
<dbReference type="InterPro" id="IPR050963">
    <property type="entry name" value="Sirohydro_Cobaltochel/CbiX"/>
</dbReference>
<dbReference type="InterPro" id="IPR002762">
    <property type="entry name" value="CbiX-like"/>
</dbReference>
<sequence>MARALTAAAAAELGWDATTSYVELCAPLFADVAAGLAVPAVAVPLLLSTGYHLRRDLPGAVAAAGPGGDVRLGRSLGPDPLLASAQVDRLRAAGATPGQPVVMVAAGSTDPAALDDLDAAAHLLAHAWGAPVRLATLAGLGPRVTQVVRSGDAVSPYLLATGHFHRRARHDALAAGAAVVADVLGPHPRVVDLVVERARALAPGSAPALVSVPA</sequence>
<reference evidence="3 4" key="1">
    <citation type="journal article" date="2019" name="Int. J. Syst. Evol. Microbiol.">
        <title>The Global Catalogue of Microorganisms (GCM) 10K type strain sequencing project: providing services to taxonomists for standard genome sequencing and annotation.</title>
        <authorList>
            <consortium name="The Broad Institute Genomics Platform"/>
            <consortium name="The Broad Institute Genome Sequencing Center for Infectious Disease"/>
            <person name="Wu L."/>
            <person name="Ma J."/>
        </authorList>
    </citation>
    <scope>NUCLEOTIDE SEQUENCE [LARGE SCALE GENOMIC DNA]</scope>
    <source>
        <strain evidence="3 4">JCM 14942</strain>
    </source>
</reference>
<evidence type="ECO:0000313" key="4">
    <source>
        <dbReference type="Proteomes" id="UP001500842"/>
    </source>
</evidence>
<keyword evidence="1" id="KW-0479">Metal-binding</keyword>
<gene>
    <name evidence="3" type="ORF">GCM10009788_19120</name>
</gene>
<keyword evidence="2" id="KW-0456">Lyase</keyword>
<organism evidence="3 4">
    <name type="scientific">Nocardioides humi</name>
    <dbReference type="NCBI Taxonomy" id="449461"/>
    <lineage>
        <taxon>Bacteria</taxon>
        <taxon>Bacillati</taxon>
        <taxon>Actinomycetota</taxon>
        <taxon>Actinomycetes</taxon>
        <taxon>Propionibacteriales</taxon>
        <taxon>Nocardioidaceae</taxon>
        <taxon>Nocardioides</taxon>
    </lineage>
</organism>